<dbReference type="InterPro" id="IPR001208">
    <property type="entry name" value="MCM_dom"/>
</dbReference>
<evidence type="ECO:0000259" key="4">
    <source>
        <dbReference type="SMART" id="SM00382"/>
    </source>
</evidence>
<dbReference type="InterPro" id="IPR045006">
    <property type="entry name" value="CHLI-like"/>
</dbReference>
<protein>
    <submittedName>
        <fullName evidence="5">Magnesium chelatase</fullName>
    </submittedName>
</protein>
<reference evidence="6" key="1">
    <citation type="submission" date="2017-09" db="EMBL/GenBank/DDBJ databases">
        <title>Depth-based differentiation of microbial function through sediment-hosted aquifers and enrichment of novel symbionts in the deep terrestrial subsurface.</title>
        <authorList>
            <person name="Probst A.J."/>
            <person name="Ladd B."/>
            <person name="Jarett J.K."/>
            <person name="Geller-Mcgrath D.E."/>
            <person name="Sieber C.M.K."/>
            <person name="Emerson J.B."/>
            <person name="Anantharaman K."/>
            <person name="Thomas B.C."/>
            <person name="Malmstrom R."/>
            <person name="Stieglmeier M."/>
            <person name="Klingl A."/>
            <person name="Woyke T."/>
            <person name="Ryan C.M."/>
            <person name="Banfield J.F."/>
        </authorList>
    </citation>
    <scope>NUCLEOTIDE SEQUENCE [LARGE SCALE GENOMIC DNA]</scope>
</reference>
<dbReference type="Pfam" id="PF13541">
    <property type="entry name" value="ChlI"/>
    <property type="match status" value="1"/>
</dbReference>
<dbReference type="NCBIfam" id="TIGR00368">
    <property type="entry name" value="YifB family Mg chelatase-like AAA ATPase"/>
    <property type="match status" value="1"/>
</dbReference>
<dbReference type="InterPro" id="IPR014721">
    <property type="entry name" value="Ribsml_uS5_D2-typ_fold_subgr"/>
</dbReference>
<dbReference type="InterPro" id="IPR004482">
    <property type="entry name" value="Mg_chelat-rel"/>
</dbReference>
<feature type="domain" description="AAA+ ATPase" evidence="4">
    <location>
        <begin position="220"/>
        <end position="399"/>
    </location>
</feature>
<gene>
    <name evidence="5" type="ORF">COU49_00445</name>
</gene>
<evidence type="ECO:0000256" key="2">
    <source>
        <dbReference type="ARBA" id="ARBA00022741"/>
    </source>
</evidence>
<evidence type="ECO:0000256" key="3">
    <source>
        <dbReference type="ARBA" id="ARBA00022840"/>
    </source>
</evidence>
<dbReference type="InterPro" id="IPR000523">
    <property type="entry name" value="Mg_chelatse_chII-like_cat_dom"/>
</dbReference>
<dbReference type="Proteomes" id="UP000230094">
    <property type="component" value="Unassembled WGS sequence"/>
</dbReference>
<dbReference type="InterPro" id="IPR027417">
    <property type="entry name" value="P-loop_NTPase"/>
</dbReference>
<dbReference type="PANTHER" id="PTHR32039">
    <property type="entry name" value="MAGNESIUM-CHELATASE SUBUNIT CHLI"/>
    <property type="match status" value="1"/>
</dbReference>
<dbReference type="GO" id="GO:0005524">
    <property type="term" value="F:ATP binding"/>
    <property type="evidence" value="ECO:0007669"/>
    <property type="project" value="UniProtKB-KW"/>
</dbReference>
<dbReference type="PRINTS" id="PR01657">
    <property type="entry name" value="MCMFAMILY"/>
</dbReference>
<dbReference type="InterPro" id="IPR025158">
    <property type="entry name" value="Mg_chelat-rel_C"/>
</dbReference>
<name>A0A2H0TBW0_9BACT</name>
<dbReference type="PANTHER" id="PTHR32039:SF7">
    <property type="entry name" value="COMPETENCE PROTEIN COMM"/>
    <property type="match status" value="1"/>
</dbReference>
<accession>A0A2H0TBW0</accession>
<dbReference type="EMBL" id="PFCQ01000003">
    <property type="protein sequence ID" value="PIR68498.1"/>
    <property type="molecule type" value="Genomic_DNA"/>
</dbReference>
<evidence type="ECO:0000256" key="1">
    <source>
        <dbReference type="ARBA" id="ARBA00006354"/>
    </source>
</evidence>
<dbReference type="AlphaFoldDB" id="A0A2H0TBW0"/>
<dbReference type="SUPFAM" id="SSF54211">
    <property type="entry name" value="Ribosomal protein S5 domain 2-like"/>
    <property type="match status" value="1"/>
</dbReference>
<dbReference type="Gene3D" id="3.30.230.10">
    <property type="match status" value="1"/>
</dbReference>
<dbReference type="InterPro" id="IPR003593">
    <property type="entry name" value="AAA+_ATPase"/>
</dbReference>
<organism evidence="5 6">
    <name type="scientific">Candidatus Nomurabacteria bacterium CG10_big_fil_rev_8_21_14_0_10_35_16</name>
    <dbReference type="NCBI Taxonomy" id="1974731"/>
    <lineage>
        <taxon>Bacteria</taxon>
        <taxon>Candidatus Nomuraibacteriota</taxon>
    </lineage>
</organism>
<dbReference type="Pfam" id="PF01078">
    <property type="entry name" value="Mg_chelatase"/>
    <property type="match status" value="1"/>
</dbReference>
<keyword evidence="2" id="KW-0547">Nucleotide-binding</keyword>
<comment type="caution">
    <text evidence="5">The sequence shown here is derived from an EMBL/GenBank/DDBJ whole genome shotgun (WGS) entry which is preliminary data.</text>
</comment>
<evidence type="ECO:0000313" key="6">
    <source>
        <dbReference type="Proteomes" id="UP000230094"/>
    </source>
</evidence>
<evidence type="ECO:0000313" key="5">
    <source>
        <dbReference type="EMBL" id="PIR68498.1"/>
    </source>
</evidence>
<dbReference type="Gene3D" id="3.40.50.300">
    <property type="entry name" value="P-loop containing nucleotide triphosphate hydrolases"/>
    <property type="match status" value="1"/>
</dbReference>
<dbReference type="SUPFAM" id="SSF52540">
    <property type="entry name" value="P-loop containing nucleoside triphosphate hydrolases"/>
    <property type="match status" value="1"/>
</dbReference>
<keyword evidence="3" id="KW-0067">ATP-binding</keyword>
<sequence length="514" mass="56144">MNFAKVYSAQVNLLSGAIVSIEVDLSRGLHAFSIVGLPDKAVDESRDRVSGAIKNSGFKSPKAKNQKIIVSLSPADLKKEGPFFDLAIALAYMLAGGDIKFNPSKKIFLGELGLDGNLHGVRGVLPLTQAAQKHGFEEIYLPAENATEAALIEGIKVFGVRSLKEIAEHLDESKKEKQPQKITPEPKTKIIYKKEMKGGDFSDIRGQESAKRGLEIAAAGGHNIAMYGPPGTGKTMLARVFSTLLPNLSPEEVLEITGIHSVAGATRGELVCFPPFRSPHHTSSYVSIIGGGTYPKPGEATLAHKGVLFLDEFPEFEKRVIESLRQPLEDNVVSIARAKGSAIFPSNFILVAAMNPCPCGNLGNKQKSCICRPSDLDRYKRKLSGPIMDRIDIWVSVGNVDYKKLGGEETGEKSEKIRARVEKAREIQKIRFSKLGKKINTNSEMGVKDLSSIVKLTPEVRKILDDSAEQLALSARAYHRVIKIARTIADLENSPEIKPGHIFEAIQYRPKVNT</sequence>
<dbReference type="Pfam" id="PF13335">
    <property type="entry name" value="Mg_chelatase_C"/>
    <property type="match status" value="1"/>
</dbReference>
<dbReference type="GO" id="GO:0003677">
    <property type="term" value="F:DNA binding"/>
    <property type="evidence" value="ECO:0007669"/>
    <property type="project" value="InterPro"/>
</dbReference>
<comment type="similarity">
    <text evidence="1">Belongs to the Mg-chelatase subunits D/I family. ComM subfamily.</text>
</comment>
<dbReference type="SMART" id="SM00382">
    <property type="entry name" value="AAA"/>
    <property type="match status" value="1"/>
</dbReference>
<dbReference type="InterPro" id="IPR020568">
    <property type="entry name" value="Ribosomal_Su5_D2-typ_SF"/>
</dbReference>
<proteinExistence type="inferred from homology"/>